<feature type="region of interest" description="Disordered" evidence="1">
    <location>
        <begin position="47"/>
        <end position="72"/>
    </location>
</feature>
<dbReference type="Proteomes" id="UP000265618">
    <property type="component" value="Unassembled WGS sequence"/>
</dbReference>
<keyword evidence="3" id="KW-1185">Reference proteome</keyword>
<proteinExistence type="predicted"/>
<dbReference type="AlphaFoldDB" id="A0A9K3D5F4"/>
<comment type="caution">
    <text evidence="2">The sequence shown here is derived from an EMBL/GenBank/DDBJ whole genome shotgun (WGS) entry which is preliminary data.</text>
</comment>
<feature type="compositionally biased region" description="Pro residues" evidence="1">
    <location>
        <begin position="61"/>
        <end position="72"/>
    </location>
</feature>
<evidence type="ECO:0000256" key="1">
    <source>
        <dbReference type="SAM" id="MobiDB-lite"/>
    </source>
</evidence>
<evidence type="ECO:0000313" key="3">
    <source>
        <dbReference type="Proteomes" id="UP000265618"/>
    </source>
</evidence>
<gene>
    <name evidence="2" type="ORF">KIPB_009678</name>
</gene>
<organism evidence="2 3">
    <name type="scientific">Kipferlia bialata</name>
    <dbReference type="NCBI Taxonomy" id="797122"/>
    <lineage>
        <taxon>Eukaryota</taxon>
        <taxon>Metamonada</taxon>
        <taxon>Carpediemonas-like organisms</taxon>
        <taxon>Kipferlia</taxon>
    </lineage>
</organism>
<name>A0A9K3D5F4_9EUKA</name>
<feature type="region of interest" description="Disordered" evidence="1">
    <location>
        <begin position="86"/>
        <end position="135"/>
    </location>
</feature>
<feature type="compositionally biased region" description="Low complexity" evidence="1">
    <location>
        <begin position="102"/>
        <end position="116"/>
    </location>
</feature>
<reference evidence="2 3" key="1">
    <citation type="journal article" date="2018" name="PLoS ONE">
        <title>The draft genome of Kipferlia bialata reveals reductive genome evolution in fornicate parasites.</title>
        <authorList>
            <person name="Tanifuji G."/>
            <person name="Takabayashi S."/>
            <person name="Kume K."/>
            <person name="Takagi M."/>
            <person name="Nakayama T."/>
            <person name="Kamikawa R."/>
            <person name="Inagaki Y."/>
            <person name="Hashimoto T."/>
        </authorList>
    </citation>
    <scope>NUCLEOTIDE SEQUENCE [LARGE SCALE GENOMIC DNA]</scope>
    <source>
        <strain evidence="2">NY0173</strain>
    </source>
</reference>
<sequence>MGRPPHKAAALSSEETVKRLSALIYSDQISQARKEQLERDYPSEVAAIRKAVQQRDYQPAAPDPVQPPAPPPSVCVPVAAPIMPPHTHMLPSEPPANDYAPSSSDSYGTESESGDSLDMSVDTGMGGDQDMEGGRVDTAQDTVSVSDPMPSAEKRELLKPLSAKVDHVMLELAAAGGHTAMIVDNAVQVSNAYALCGTRLRDDTEGIVNKTRELSRCIAPLATEVTRPQRPSDLKTRLEQFLVETGRRRDRPVDDMVLIQTVERLRAQDPTKRFDNMSVLWCYYRSAELEMGL</sequence>
<accession>A0A9K3D5F4</accession>
<protein>
    <submittedName>
        <fullName evidence="2">Uncharacterized protein</fullName>
    </submittedName>
</protein>
<evidence type="ECO:0000313" key="2">
    <source>
        <dbReference type="EMBL" id="GIQ87604.1"/>
    </source>
</evidence>
<dbReference type="EMBL" id="BDIP01003359">
    <property type="protein sequence ID" value="GIQ87604.1"/>
    <property type="molecule type" value="Genomic_DNA"/>
</dbReference>